<evidence type="ECO:0000256" key="22">
    <source>
        <dbReference type="SAM" id="Phobius"/>
    </source>
</evidence>
<comment type="catalytic activity">
    <reaction evidence="20">
        <text>pemetrexed(in) + H(+)(in) = pemetrexed(out) + H(+)(out)</text>
        <dbReference type="Rhea" id="RHEA:70171"/>
        <dbReference type="ChEBI" id="CHEBI:15378"/>
        <dbReference type="ChEBI" id="CHEBI:63724"/>
    </reaction>
</comment>
<keyword evidence="10" id="KW-0769">Symport</keyword>
<feature type="transmembrane region" description="Helical" evidence="22">
    <location>
        <begin position="218"/>
        <end position="239"/>
    </location>
</feature>
<proteinExistence type="predicted"/>
<comment type="catalytic activity">
    <reaction evidence="16">
        <text>(6S)-5-methyl-5,6,7,8-tetrahydrofolate(in) + H(+)(in) = (6S)-5-methyl-5,6,7,8-tetrahydrofolate(out) + H(+)(out)</text>
        <dbReference type="Rhea" id="RHEA:70167"/>
        <dbReference type="ChEBI" id="CHEBI:15378"/>
        <dbReference type="ChEBI" id="CHEBI:18608"/>
    </reaction>
</comment>
<dbReference type="GO" id="GO:0016324">
    <property type="term" value="C:apical plasma membrane"/>
    <property type="evidence" value="ECO:0007669"/>
    <property type="project" value="UniProtKB-SubCell"/>
</dbReference>
<dbReference type="GO" id="GO:0005542">
    <property type="term" value="F:folic acid binding"/>
    <property type="evidence" value="ECO:0007669"/>
    <property type="project" value="UniProtKB-KW"/>
</dbReference>
<feature type="transmembrane region" description="Helical" evidence="22">
    <location>
        <begin position="321"/>
        <end position="340"/>
    </location>
</feature>
<feature type="transmembrane region" description="Helical" evidence="22">
    <location>
        <begin position="190"/>
        <end position="212"/>
    </location>
</feature>
<keyword evidence="9" id="KW-0967">Endosome</keyword>
<dbReference type="GO" id="GO:0015293">
    <property type="term" value="F:symporter activity"/>
    <property type="evidence" value="ECO:0007669"/>
    <property type="project" value="UniProtKB-KW"/>
</dbReference>
<accession>A0A914AET5</accession>
<keyword evidence="6" id="KW-1003">Cell membrane</keyword>
<feature type="transmembrane region" description="Helical" evidence="22">
    <location>
        <begin position="12"/>
        <end position="33"/>
    </location>
</feature>
<evidence type="ECO:0000256" key="3">
    <source>
        <dbReference type="ARBA" id="ARBA00004496"/>
    </source>
</evidence>
<feature type="transmembrane region" description="Helical" evidence="22">
    <location>
        <begin position="377"/>
        <end position="398"/>
    </location>
</feature>
<feature type="transmembrane region" description="Helical" evidence="22">
    <location>
        <begin position="125"/>
        <end position="146"/>
    </location>
</feature>
<keyword evidence="14" id="KW-1015">Disulfide bond</keyword>
<feature type="transmembrane region" description="Helical" evidence="22">
    <location>
        <begin position="352"/>
        <end position="371"/>
    </location>
</feature>
<comment type="catalytic activity">
    <reaction evidence="21">
        <text>methotrexate(in) + H(+)(in) = methotrexate(out) + H(+)(out)</text>
        <dbReference type="Rhea" id="RHEA:70163"/>
        <dbReference type="ChEBI" id="CHEBI:15378"/>
        <dbReference type="ChEBI" id="CHEBI:50681"/>
    </reaction>
</comment>
<dbReference type="GO" id="GO:0010008">
    <property type="term" value="C:endosome membrane"/>
    <property type="evidence" value="ECO:0007669"/>
    <property type="project" value="UniProtKB-SubCell"/>
</dbReference>
<evidence type="ECO:0000256" key="13">
    <source>
        <dbReference type="ARBA" id="ARBA00023136"/>
    </source>
</evidence>
<reference evidence="23" key="1">
    <citation type="submission" date="2022-11" db="UniProtKB">
        <authorList>
            <consortium name="EnsemblMetazoa"/>
        </authorList>
    </citation>
    <scope>IDENTIFICATION</scope>
</reference>
<evidence type="ECO:0000256" key="11">
    <source>
        <dbReference type="ARBA" id="ARBA00022954"/>
    </source>
</evidence>
<feature type="transmembrane region" description="Helical" evidence="22">
    <location>
        <begin position="90"/>
        <end position="113"/>
    </location>
</feature>
<keyword evidence="7" id="KW-0963">Cytoplasm</keyword>
<dbReference type="InterPro" id="IPR036259">
    <property type="entry name" value="MFS_trans_sf"/>
</dbReference>
<comment type="catalytic activity">
    <reaction evidence="17">
        <text>folate(in) + H(+)(in) = folate(out) + H(+)(out)</text>
        <dbReference type="Rhea" id="RHEA:70159"/>
        <dbReference type="ChEBI" id="CHEBI:15378"/>
        <dbReference type="ChEBI" id="CHEBI:62501"/>
    </reaction>
</comment>
<dbReference type="AlphaFoldDB" id="A0A914AET5"/>
<evidence type="ECO:0000256" key="9">
    <source>
        <dbReference type="ARBA" id="ARBA00022753"/>
    </source>
</evidence>
<evidence type="ECO:0000256" key="18">
    <source>
        <dbReference type="ARBA" id="ARBA00040650"/>
    </source>
</evidence>
<organism evidence="23 24">
    <name type="scientific">Patiria miniata</name>
    <name type="common">Bat star</name>
    <name type="synonym">Asterina miniata</name>
    <dbReference type="NCBI Taxonomy" id="46514"/>
    <lineage>
        <taxon>Eukaryota</taxon>
        <taxon>Metazoa</taxon>
        <taxon>Echinodermata</taxon>
        <taxon>Eleutherozoa</taxon>
        <taxon>Asterozoa</taxon>
        <taxon>Asteroidea</taxon>
        <taxon>Valvatacea</taxon>
        <taxon>Valvatida</taxon>
        <taxon>Asterinidae</taxon>
        <taxon>Patiria</taxon>
    </lineage>
</organism>
<dbReference type="GO" id="GO:0016323">
    <property type="term" value="C:basolateral plasma membrane"/>
    <property type="evidence" value="ECO:0007669"/>
    <property type="project" value="UniProtKB-SubCell"/>
</dbReference>
<evidence type="ECO:0000256" key="8">
    <source>
        <dbReference type="ARBA" id="ARBA00022692"/>
    </source>
</evidence>
<evidence type="ECO:0000256" key="17">
    <source>
        <dbReference type="ARBA" id="ARBA00036250"/>
    </source>
</evidence>
<keyword evidence="5" id="KW-0813">Transport</keyword>
<feature type="transmembrane region" description="Helical" evidence="22">
    <location>
        <begin position="410"/>
        <end position="433"/>
    </location>
</feature>
<dbReference type="Proteomes" id="UP000887568">
    <property type="component" value="Unplaced"/>
</dbReference>
<keyword evidence="24" id="KW-1185">Reference proteome</keyword>
<name>A0A914AET5_PATMI</name>
<evidence type="ECO:0000256" key="5">
    <source>
        <dbReference type="ARBA" id="ARBA00022448"/>
    </source>
</evidence>
<dbReference type="PANTHER" id="PTHR23507:SF2">
    <property type="entry name" value="PROTON-COUPLED FOLATE TRANSPORTER"/>
    <property type="match status" value="1"/>
</dbReference>
<protein>
    <recommendedName>
        <fullName evidence="18">Proton-coupled folate transporter</fullName>
    </recommendedName>
    <alternativeName>
        <fullName evidence="19">Solute carrier family 46 member 1</fullName>
    </alternativeName>
</protein>
<feature type="transmembrane region" description="Helical" evidence="22">
    <location>
        <begin position="445"/>
        <end position="465"/>
    </location>
</feature>
<dbReference type="Gene3D" id="1.20.1250.20">
    <property type="entry name" value="MFS general substrate transporter like domains"/>
    <property type="match status" value="1"/>
</dbReference>
<keyword evidence="8 22" id="KW-0812">Transmembrane</keyword>
<evidence type="ECO:0000256" key="6">
    <source>
        <dbReference type="ARBA" id="ARBA00022475"/>
    </source>
</evidence>
<evidence type="ECO:0000256" key="20">
    <source>
        <dbReference type="ARBA" id="ARBA00047769"/>
    </source>
</evidence>
<keyword evidence="11" id="KW-0290">Folate-binding</keyword>
<evidence type="ECO:0000256" key="12">
    <source>
        <dbReference type="ARBA" id="ARBA00022989"/>
    </source>
</evidence>
<dbReference type="GeneID" id="119732535"/>
<evidence type="ECO:0000256" key="7">
    <source>
        <dbReference type="ARBA" id="ARBA00022490"/>
    </source>
</evidence>
<evidence type="ECO:0000256" key="16">
    <source>
        <dbReference type="ARBA" id="ARBA00036193"/>
    </source>
</evidence>
<dbReference type="OMA" id="CTHTLAV"/>
<sequence>MAEGGKNLGQLLPLKLVLTIYAFLSGLVFGAIFTASLQALRFLVSNELGYGEGDDKMASMGHNSPCSALNDTYANNASAAANVEVQERTALLATVTSIVGNIPSAAVTILASARMDSDSANEKSIQLLPCVGVTLHMAIYIIIMQFTLSPWFALIPIFILGISGSFFLQFATMLKYLGKITDEQDRSSNLLLLAMFNFGAQGIAQIGIGYLIEGAGFTMTFTILFLICALTTVFVFLFLPNTESNASPTDGTDNDVGTTSRLPSLCTHTLAVFKDPDTGKWNSGLIVSALAMFLYSQISFYFLAILQIVALGEPFCWSPSLIGYFSAAKLIGVAIGMTLGTKILRTWFDDNGLIQIGFISMVISTVIPIYARTDAGLFLVVVFGAFRMIPGPILTANVSKMVKKNSMGSVFGVTMAIECLASLMGPTVFGTVYEATVEDNPHLVFRLMAGMTAIPSALILCLQCWECTSGAANYREGGDDTLLPSSSSNK</sequence>
<evidence type="ECO:0000256" key="10">
    <source>
        <dbReference type="ARBA" id="ARBA00022847"/>
    </source>
</evidence>
<evidence type="ECO:0000256" key="14">
    <source>
        <dbReference type="ARBA" id="ARBA00023157"/>
    </source>
</evidence>
<dbReference type="Pfam" id="PF07690">
    <property type="entry name" value="MFS_1"/>
    <property type="match status" value="1"/>
</dbReference>
<evidence type="ECO:0000256" key="4">
    <source>
        <dbReference type="ARBA" id="ARBA00004554"/>
    </source>
</evidence>
<evidence type="ECO:0000256" key="21">
    <source>
        <dbReference type="ARBA" id="ARBA00047850"/>
    </source>
</evidence>
<evidence type="ECO:0000313" key="24">
    <source>
        <dbReference type="Proteomes" id="UP000887568"/>
    </source>
</evidence>
<keyword evidence="13 22" id="KW-0472">Membrane</keyword>
<feature type="transmembrane region" description="Helical" evidence="22">
    <location>
        <begin position="284"/>
        <end position="309"/>
    </location>
</feature>
<dbReference type="RefSeq" id="XP_038062021.1">
    <property type="nucleotide sequence ID" value="XM_038206093.1"/>
</dbReference>
<evidence type="ECO:0000256" key="1">
    <source>
        <dbReference type="ARBA" id="ARBA00004337"/>
    </source>
</evidence>
<dbReference type="OrthoDB" id="430300at2759"/>
<keyword evidence="15" id="KW-0325">Glycoprotein</keyword>
<feature type="transmembrane region" description="Helical" evidence="22">
    <location>
        <begin position="152"/>
        <end position="178"/>
    </location>
</feature>
<dbReference type="PANTHER" id="PTHR23507">
    <property type="entry name" value="ZGC:174356"/>
    <property type="match status" value="1"/>
</dbReference>
<evidence type="ECO:0000256" key="2">
    <source>
        <dbReference type="ARBA" id="ARBA00004424"/>
    </source>
</evidence>
<dbReference type="InterPro" id="IPR011701">
    <property type="entry name" value="MFS"/>
</dbReference>
<comment type="subcellular location">
    <subcellularLocation>
        <location evidence="2">Apical cell membrane</location>
        <topology evidence="2">Multi-pass membrane protein</topology>
    </subcellularLocation>
    <subcellularLocation>
        <location evidence="4">Basolateral cell membrane</location>
        <topology evidence="4">Multi-pass membrane protein</topology>
    </subcellularLocation>
    <subcellularLocation>
        <location evidence="3">Cytoplasm</location>
    </subcellularLocation>
    <subcellularLocation>
        <location evidence="1">Endosome membrane</location>
        <topology evidence="1">Multi-pass membrane protein</topology>
    </subcellularLocation>
</comment>
<evidence type="ECO:0000313" key="23">
    <source>
        <dbReference type="EnsemblMetazoa" id="XP_038062021.1"/>
    </source>
</evidence>
<dbReference type="EnsemblMetazoa" id="XM_038206093.1">
    <property type="protein sequence ID" value="XP_038062021.1"/>
    <property type="gene ID" value="LOC119732535"/>
</dbReference>
<evidence type="ECO:0000256" key="19">
    <source>
        <dbReference type="ARBA" id="ARBA00042514"/>
    </source>
</evidence>
<evidence type="ECO:0000256" key="15">
    <source>
        <dbReference type="ARBA" id="ARBA00023180"/>
    </source>
</evidence>
<dbReference type="SUPFAM" id="SSF103473">
    <property type="entry name" value="MFS general substrate transporter"/>
    <property type="match status" value="1"/>
</dbReference>
<keyword evidence="12 22" id="KW-1133">Transmembrane helix</keyword>